<dbReference type="OrthoDB" id="19692at2759"/>
<dbReference type="PROSITE" id="PS50127">
    <property type="entry name" value="UBC_2"/>
    <property type="match status" value="1"/>
</dbReference>
<dbReference type="InterPro" id="IPR016135">
    <property type="entry name" value="UBQ-conjugating_enzyme/RWD"/>
</dbReference>
<dbReference type="InterPro" id="IPR000608">
    <property type="entry name" value="UBC"/>
</dbReference>
<evidence type="ECO:0000256" key="2">
    <source>
        <dbReference type="ARBA" id="ARBA00022786"/>
    </source>
</evidence>
<feature type="active site" description="Glycyl thioester intermediate" evidence="3">
    <location>
        <position position="85"/>
    </location>
</feature>
<evidence type="ECO:0000313" key="7">
    <source>
        <dbReference type="Proteomes" id="UP000019763"/>
    </source>
</evidence>
<dbReference type="GO" id="GO:0005524">
    <property type="term" value="F:ATP binding"/>
    <property type="evidence" value="ECO:0007669"/>
    <property type="project" value="UniProtKB-UniRule"/>
</dbReference>
<dbReference type="Proteomes" id="UP000019763">
    <property type="component" value="Unassembled WGS sequence"/>
</dbReference>
<dbReference type="eggNOG" id="KOG0425">
    <property type="taxonomic scope" value="Eukaryota"/>
</dbReference>
<dbReference type="SUPFAM" id="SSF54495">
    <property type="entry name" value="UBC-like"/>
    <property type="match status" value="1"/>
</dbReference>
<keyword evidence="1" id="KW-0808">Transferase</keyword>
<accession>A0A023B9Q3</accession>
<dbReference type="VEuPathDB" id="CryptoDB:GNI_049720"/>
<name>A0A023B9Q3_GRENI</name>
<evidence type="ECO:0000256" key="4">
    <source>
        <dbReference type="RuleBase" id="RU362109"/>
    </source>
</evidence>
<dbReference type="PROSITE" id="PS00183">
    <property type="entry name" value="UBC_1"/>
    <property type="match status" value="1"/>
</dbReference>
<dbReference type="InterPro" id="IPR050113">
    <property type="entry name" value="Ub_conjugating_enzyme"/>
</dbReference>
<gene>
    <name evidence="6" type="ORF">GNI_049720</name>
</gene>
<dbReference type="InterPro" id="IPR023313">
    <property type="entry name" value="UBQ-conjugating_AS"/>
</dbReference>
<keyword evidence="4" id="KW-0547">Nucleotide-binding</keyword>
<keyword evidence="2 4" id="KW-0833">Ubl conjugation pathway</keyword>
<dbReference type="FunFam" id="3.10.110.10:FF:000051">
    <property type="entry name" value="ubiquitin-conjugating enzyme E2 R2-like"/>
    <property type="match status" value="1"/>
</dbReference>
<dbReference type="GO" id="GO:0016740">
    <property type="term" value="F:transferase activity"/>
    <property type="evidence" value="ECO:0007669"/>
    <property type="project" value="UniProtKB-KW"/>
</dbReference>
<dbReference type="Gene3D" id="3.10.110.10">
    <property type="entry name" value="Ubiquitin Conjugating Enzyme"/>
    <property type="match status" value="1"/>
</dbReference>
<protein>
    <submittedName>
        <fullName evidence="6">Ubiquitin-conjugating enzyme E2</fullName>
    </submittedName>
</protein>
<dbReference type="EMBL" id="AFNH02000384">
    <property type="protein sequence ID" value="EZG72995.1"/>
    <property type="molecule type" value="Genomic_DNA"/>
</dbReference>
<evidence type="ECO:0000259" key="5">
    <source>
        <dbReference type="PROSITE" id="PS50127"/>
    </source>
</evidence>
<dbReference type="Pfam" id="PF00179">
    <property type="entry name" value="UQ_con"/>
    <property type="match status" value="1"/>
</dbReference>
<dbReference type="AlphaFoldDB" id="A0A023B9Q3"/>
<dbReference type="RefSeq" id="XP_011129690.1">
    <property type="nucleotide sequence ID" value="XM_011131388.1"/>
</dbReference>
<dbReference type="CDD" id="cd23795">
    <property type="entry name" value="UBCc_UBE2G1"/>
    <property type="match status" value="1"/>
</dbReference>
<dbReference type="GeneID" id="22911812"/>
<comment type="caution">
    <text evidence="6">The sequence shown here is derived from an EMBL/GenBank/DDBJ whole genome shotgun (WGS) entry which is preliminary data.</text>
</comment>
<sequence>MVSLLDWFALELQQSGDAEGCSVGLENDNWQTWRVALTGPPDSPYEGGLFSAILTFPDDFPNNPPKMKFETPIFHPNIFPDGLVCISILHAPGFDETNEQELPEERWRPIISVEAILMSVISMLGEPNLDSPANVDAAKLLRENPRDFKRKVRRMVEEM</sequence>
<feature type="domain" description="UBC core" evidence="5">
    <location>
        <begin position="1"/>
        <end position="159"/>
    </location>
</feature>
<dbReference type="PANTHER" id="PTHR24067">
    <property type="entry name" value="UBIQUITIN-CONJUGATING ENZYME E2"/>
    <property type="match status" value="1"/>
</dbReference>
<evidence type="ECO:0000256" key="3">
    <source>
        <dbReference type="PROSITE-ProRule" id="PRU10133"/>
    </source>
</evidence>
<proteinExistence type="inferred from homology"/>
<dbReference type="OMA" id="MLCLNSQ"/>
<evidence type="ECO:0000256" key="1">
    <source>
        <dbReference type="ARBA" id="ARBA00022679"/>
    </source>
</evidence>
<dbReference type="SMART" id="SM00212">
    <property type="entry name" value="UBCc"/>
    <property type="match status" value="1"/>
</dbReference>
<keyword evidence="7" id="KW-1185">Reference proteome</keyword>
<evidence type="ECO:0000313" key="6">
    <source>
        <dbReference type="EMBL" id="EZG72995.1"/>
    </source>
</evidence>
<organism evidence="6 7">
    <name type="scientific">Gregarina niphandrodes</name>
    <name type="common">Septate eugregarine</name>
    <dbReference type="NCBI Taxonomy" id="110365"/>
    <lineage>
        <taxon>Eukaryota</taxon>
        <taxon>Sar</taxon>
        <taxon>Alveolata</taxon>
        <taxon>Apicomplexa</taxon>
        <taxon>Conoidasida</taxon>
        <taxon>Gregarinasina</taxon>
        <taxon>Eugregarinorida</taxon>
        <taxon>Gregarinidae</taxon>
        <taxon>Gregarina</taxon>
    </lineage>
</organism>
<reference evidence="6" key="1">
    <citation type="submission" date="2013-12" db="EMBL/GenBank/DDBJ databases">
        <authorList>
            <person name="Omoto C.K."/>
            <person name="Sibley D."/>
            <person name="Venepally P."/>
            <person name="Hadjithomas M."/>
            <person name="Karamycheva S."/>
            <person name="Brunk B."/>
            <person name="Roos D."/>
            <person name="Caler E."/>
            <person name="Lorenzi H."/>
        </authorList>
    </citation>
    <scope>NUCLEOTIDE SEQUENCE</scope>
</reference>
<comment type="similarity">
    <text evidence="4">Belongs to the ubiquitin-conjugating enzyme family.</text>
</comment>
<keyword evidence="4" id="KW-0067">ATP-binding</keyword>